<dbReference type="CDD" id="cd04301">
    <property type="entry name" value="NAT_SF"/>
    <property type="match status" value="1"/>
</dbReference>
<sequence length="156" mass="18423">MVAKSKINKVEKITSEHWRLLLLAYPSKHLVQNYLQMGQVFDIKKDDRPIAILVLEAVSERGLEIKNIAVDPRFENQGFASRLLYFAIQYSKNHKYQQLQIGTGSTSFKQLYLYQKFGFRVTDIKQDFFTKNYKQPIYENRLLLKDMLVLTMNTEH</sequence>
<dbReference type="SUPFAM" id="SSF55729">
    <property type="entry name" value="Acyl-CoA N-acyltransferases (Nat)"/>
    <property type="match status" value="1"/>
</dbReference>
<name>A0ABS2GY79_9LACO</name>
<comment type="caution">
    <text evidence="2">The sequence shown here is derived from an EMBL/GenBank/DDBJ whole genome shotgun (WGS) entry which is preliminary data.</text>
</comment>
<accession>A0ABS2GY79</accession>
<dbReference type="EMBL" id="JACJKU010000006">
    <property type="protein sequence ID" value="MBM6940089.1"/>
    <property type="molecule type" value="Genomic_DNA"/>
</dbReference>
<proteinExistence type="predicted"/>
<dbReference type="Pfam" id="PF00583">
    <property type="entry name" value="Acetyltransf_1"/>
    <property type="match status" value="1"/>
</dbReference>
<evidence type="ECO:0000313" key="2">
    <source>
        <dbReference type="EMBL" id="MBM6940089.1"/>
    </source>
</evidence>
<dbReference type="PROSITE" id="PS51186">
    <property type="entry name" value="GNAT"/>
    <property type="match status" value="1"/>
</dbReference>
<gene>
    <name evidence="2" type="ORF">H5975_01075</name>
</gene>
<dbReference type="InterPro" id="IPR016181">
    <property type="entry name" value="Acyl_CoA_acyltransferase"/>
</dbReference>
<reference evidence="2 3" key="1">
    <citation type="journal article" date="2021" name="Sci. Rep.">
        <title>The distribution of antibiotic resistance genes in chicken gut microbiota commensals.</title>
        <authorList>
            <person name="Juricova H."/>
            <person name="Matiasovicova J."/>
            <person name="Kubasova T."/>
            <person name="Cejkova D."/>
            <person name="Rychlik I."/>
        </authorList>
    </citation>
    <scope>NUCLEOTIDE SEQUENCE [LARGE SCALE GENOMIC DNA]</scope>
    <source>
        <strain evidence="2 3">An574</strain>
    </source>
</reference>
<evidence type="ECO:0000313" key="3">
    <source>
        <dbReference type="Proteomes" id="UP000785625"/>
    </source>
</evidence>
<dbReference type="RefSeq" id="WP_204784529.1">
    <property type="nucleotide sequence ID" value="NZ_CALVGD010000044.1"/>
</dbReference>
<organism evidence="2 3">
    <name type="scientific">Limosilactobacillus coleohominis</name>
    <dbReference type="NCBI Taxonomy" id="181675"/>
    <lineage>
        <taxon>Bacteria</taxon>
        <taxon>Bacillati</taxon>
        <taxon>Bacillota</taxon>
        <taxon>Bacilli</taxon>
        <taxon>Lactobacillales</taxon>
        <taxon>Lactobacillaceae</taxon>
        <taxon>Limosilactobacillus</taxon>
    </lineage>
</organism>
<dbReference type="Gene3D" id="3.40.630.30">
    <property type="match status" value="1"/>
</dbReference>
<evidence type="ECO:0000259" key="1">
    <source>
        <dbReference type="PROSITE" id="PS51186"/>
    </source>
</evidence>
<feature type="domain" description="N-acetyltransferase" evidence="1">
    <location>
        <begin position="5"/>
        <end position="145"/>
    </location>
</feature>
<protein>
    <submittedName>
        <fullName evidence="2">GNAT family N-acetyltransferase</fullName>
    </submittedName>
</protein>
<dbReference type="Proteomes" id="UP000785625">
    <property type="component" value="Unassembled WGS sequence"/>
</dbReference>
<keyword evidence="3" id="KW-1185">Reference proteome</keyword>
<dbReference type="InterPro" id="IPR000182">
    <property type="entry name" value="GNAT_dom"/>
</dbReference>